<proteinExistence type="inferred from homology"/>
<reference evidence="14" key="1">
    <citation type="submission" date="2016-03" db="EMBL/GenBank/DDBJ databases">
        <authorList>
            <person name="Devillers H."/>
        </authorList>
    </citation>
    <scope>NUCLEOTIDE SEQUENCE [LARGE SCALE GENOMIC DNA]</scope>
</reference>
<comment type="subunit">
    <text evidence="3 11">Component of the Mediator complex.</text>
</comment>
<dbReference type="InterPro" id="IPR016612">
    <property type="entry name" value="Mediator_Med6_fun"/>
</dbReference>
<evidence type="ECO:0000256" key="6">
    <source>
        <dbReference type="ARBA" id="ARBA00023159"/>
    </source>
</evidence>
<dbReference type="Pfam" id="PF04934">
    <property type="entry name" value="Med6"/>
    <property type="match status" value="1"/>
</dbReference>
<dbReference type="GO" id="GO:0003712">
    <property type="term" value="F:transcription coregulator activity"/>
    <property type="evidence" value="ECO:0007669"/>
    <property type="project" value="InterPro"/>
</dbReference>
<evidence type="ECO:0000313" key="14">
    <source>
        <dbReference type="Proteomes" id="UP000190831"/>
    </source>
</evidence>
<dbReference type="FunFam" id="3.10.450.580:FF:000004">
    <property type="entry name" value="Mediator of RNA polymerase II transcription subunit 6"/>
    <property type="match status" value="1"/>
</dbReference>
<evidence type="ECO:0000256" key="7">
    <source>
        <dbReference type="ARBA" id="ARBA00023163"/>
    </source>
</evidence>
<feature type="compositionally biased region" description="Low complexity" evidence="12">
    <location>
        <begin position="187"/>
        <end position="229"/>
    </location>
</feature>
<name>A0A1G4MFM2_LACFM</name>
<sequence length="272" mass="29696">MTQLPLDELQWKSPEWIQSFGLRTDNVLDYFSQSPFYDRTSNNQVAKMQQQFAQPRQPVRTPKPSDTGVTAVPGTDIDPHRQAILSTYLVHSMLDQELRKLKGIEYILAYVREPDFWVIRKQNRTGPTSVEPLQDYYIIGANVYQAPAAAKIVQSRLLATNFHLSRALASLRRMSQFQPSQGANFIPTPTTPGTRPRGADAAPASAPASAAPTVVTSAGSAGTAGPGTANTQSILTGSTDPAANMPAHADVITRELMDKLLVTSMKSNPVYL</sequence>
<evidence type="ECO:0000256" key="9">
    <source>
        <dbReference type="ARBA" id="ARBA00025687"/>
    </source>
</evidence>
<evidence type="ECO:0000256" key="10">
    <source>
        <dbReference type="ARBA" id="ARBA00031259"/>
    </source>
</evidence>
<evidence type="ECO:0000256" key="12">
    <source>
        <dbReference type="SAM" id="MobiDB-lite"/>
    </source>
</evidence>
<dbReference type="EMBL" id="LT598490">
    <property type="protein sequence ID" value="SCW02724.1"/>
    <property type="molecule type" value="Genomic_DNA"/>
</dbReference>
<keyword evidence="8 11" id="KW-0539">Nucleus</keyword>
<dbReference type="GO" id="GO:0016592">
    <property type="term" value="C:mediator complex"/>
    <property type="evidence" value="ECO:0007669"/>
    <property type="project" value="InterPro"/>
</dbReference>
<keyword evidence="14" id="KW-1185">Reference proteome</keyword>
<evidence type="ECO:0000256" key="11">
    <source>
        <dbReference type="PIRNR" id="PIRNR013286"/>
    </source>
</evidence>
<dbReference type="InterPro" id="IPR038566">
    <property type="entry name" value="Mediator_Med6_sf"/>
</dbReference>
<feature type="region of interest" description="Disordered" evidence="12">
    <location>
        <begin position="179"/>
        <end position="231"/>
    </location>
</feature>
<accession>A0A1G4MFM2</accession>
<protein>
    <recommendedName>
        <fullName evidence="4 11">Mediator of RNA polymerase II transcription subunit 6</fullName>
    </recommendedName>
    <alternativeName>
        <fullName evidence="10 11">Mediator complex subunit 6</fullName>
    </alternativeName>
</protein>
<evidence type="ECO:0000256" key="1">
    <source>
        <dbReference type="ARBA" id="ARBA00004123"/>
    </source>
</evidence>
<dbReference type="Gene3D" id="3.10.450.580">
    <property type="entry name" value="Mediator complex, subunit Med6"/>
    <property type="match status" value="1"/>
</dbReference>
<dbReference type="AlphaFoldDB" id="A0A1G4MFM2"/>
<dbReference type="InterPro" id="IPR007018">
    <property type="entry name" value="Mediator_Med6"/>
</dbReference>
<keyword evidence="6 11" id="KW-0010">Activator</keyword>
<dbReference type="PIRSF" id="PIRSF013286">
    <property type="entry name" value="MED6_fungi"/>
    <property type="match status" value="1"/>
</dbReference>
<feature type="region of interest" description="Disordered" evidence="12">
    <location>
        <begin position="51"/>
        <end position="74"/>
    </location>
</feature>
<evidence type="ECO:0000256" key="8">
    <source>
        <dbReference type="ARBA" id="ARBA00023242"/>
    </source>
</evidence>
<keyword evidence="7 11" id="KW-0804">Transcription</keyword>
<dbReference type="GO" id="GO:0006357">
    <property type="term" value="P:regulation of transcription by RNA polymerase II"/>
    <property type="evidence" value="ECO:0007669"/>
    <property type="project" value="InterPro"/>
</dbReference>
<evidence type="ECO:0000313" key="13">
    <source>
        <dbReference type="EMBL" id="SCW02724.1"/>
    </source>
</evidence>
<dbReference type="OMA" id="MQRQFSQ"/>
<organism evidence="13 14">
    <name type="scientific">Lachancea fermentati</name>
    <name type="common">Zygosaccharomyces fermentati</name>
    <dbReference type="NCBI Taxonomy" id="4955"/>
    <lineage>
        <taxon>Eukaryota</taxon>
        <taxon>Fungi</taxon>
        <taxon>Dikarya</taxon>
        <taxon>Ascomycota</taxon>
        <taxon>Saccharomycotina</taxon>
        <taxon>Saccharomycetes</taxon>
        <taxon>Saccharomycetales</taxon>
        <taxon>Saccharomycetaceae</taxon>
        <taxon>Lachancea</taxon>
    </lineage>
</organism>
<evidence type="ECO:0000256" key="2">
    <source>
        <dbReference type="ARBA" id="ARBA00007526"/>
    </source>
</evidence>
<gene>
    <name evidence="13" type="ORF">LAFE_0F12882G</name>
</gene>
<evidence type="ECO:0000256" key="4">
    <source>
        <dbReference type="ARBA" id="ARBA00020634"/>
    </source>
</evidence>
<dbReference type="OrthoDB" id="344220at2759"/>
<keyword evidence="5 11" id="KW-0805">Transcription regulation</keyword>
<evidence type="ECO:0000256" key="3">
    <source>
        <dbReference type="ARBA" id="ARBA00011837"/>
    </source>
</evidence>
<dbReference type="PANTHER" id="PTHR13104">
    <property type="entry name" value="MED-6-RELATED"/>
    <property type="match status" value="1"/>
</dbReference>
<comment type="similarity">
    <text evidence="2 11">Belongs to the Mediator complex subunit 6 family.</text>
</comment>
<evidence type="ECO:0000256" key="5">
    <source>
        <dbReference type="ARBA" id="ARBA00023015"/>
    </source>
</evidence>
<comment type="function">
    <text evidence="9">Component of the Mediator complex, a coactivator involved in the regulated transcription of nearly all RNA polymerase II-dependent genes. Mediator functions as a bridge to convey information from gene-specific regulatory proteins to the basal RNA polymerase II transcription machinery. Mediator is recruited to promoters by direct interactions with regulatory proteins and serves as a scaffold for the assembly of a functional preinitiation complex with RNA polymerase II and the general transcription factors.</text>
</comment>
<dbReference type="Proteomes" id="UP000190831">
    <property type="component" value="Chromosome F"/>
</dbReference>
<dbReference type="STRING" id="4955.A0A1G4MFM2"/>
<comment type="subcellular location">
    <subcellularLocation>
        <location evidence="1 11">Nucleus</location>
    </subcellularLocation>
</comment>